<sequence length="387" mass="43549">MSSPPILLHATPSLDPLPASDAESLYLASLLQLSCPGRWAITTGRWGYNGGKLPYITHLGHHIRQNHITSLPMIDDPDSSLSREDKVDSVCWKAYINQNITDLVNHTFYSLPPNYTQTIAKAQLNDLTFPENQYIPQRLRSIVRSRLQHVGLWGLGGLNDGDAADEDRKKLDEAFVVGPAGTLAPRAWSGWRAGRDMEDRRKKWGEQELVKKIKTAFDPLVRKLGEKTYFFGDRPTTLDLALFAHITLVLTPSLPNSLLPDVIRSDYPALVSHHDRILALLFPNSSWTTILRISPPPARQETYFESITSWFSTYSESAGAAKKPEKKEGKSAQEKRFERGRWLWFAGATVAMIGYLLTTGMVSIEFGSEEEDEEEVIIVEEVEVDEE</sequence>
<dbReference type="Gene3D" id="1.20.1050.10">
    <property type="match status" value="1"/>
</dbReference>
<comment type="subcellular location">
    <subcellularLocation>
        <location evidence="1">Mitochondrion outer membrane</location>
    </subcellularLocation>
</comment>
<name>A0ABZ1CYM8_9TREE</name>
<feature type="domain" description="GST C-terminal" evidence="8">
    <location>
        <begin position="165"/>
        <end position="304"/>
    </location>
</feature>
<evidence type="ECO:0000313" key="9">
    <source>
        <dbReference type="EMBL" id="WRT66673.1"/>
    </source>
</evidence>
<dbReference type="EMBL" id="CP141884">
    <property type="protein sequence ID" value="WRT66673.1"/>
    <property type="molecule type" value="Genomic_DNA"/>
</dbReference>
<evidence type="ECO:0000256" key="1">
    <source>
        <dbReference type="ARBA" id="ARBA00004294"/>
    </source>
</evidence>
<dbReference type="Proteomes" id="UP001329825">
    <property type="component" value="Chromosome 4"/>
</dbReference>
<dbReference type="GeneID" id="87955764"/>
<evidence type="ECO:0000256" key="6">
    <source>
        <dbReference type="ARBA" id="ARBA00023128"/>
    </source>
</evidence>
<evidence type="ECO:0000256" key="2">
    <source>
        <dbReference type="ARBA" id="ARBA00009170"/>
    </source>
</evidence>
<keyword evidence="10" id="KW-1185">Reference proteome</keyword>
<evidence type="ECO:0000313" key="10">
    <source>
        <dbReference type="Proteomes" id="UP001329825"/>
    </source>
</evidence>
<accession>A0ABZ1CYM8</accession>
<evidence type="ECO:0000259" key="8">
    <source>
        <dbReference type="PROSITE" id="PS50405"/>
    </source>
</evidence>
<organism evidence="9 10">
    <name type="scientific">Kwoniella shivajii</name>
    <dbReference type="NCBI Taxonomy" id="564305"/>
    <lineage>
        <taxon>Eukaryota</taxon>
        <taxon>Fungi</taxon>
        <taxon>Dikarya</taxon>
        <taxon>Basidiomycota</taxon>
        <taxon>Agaricomycotina</taxon>
        <taxon>Tremellomycetes</taxon>
        <taxon>Tremellales</taxon>
        <taxon>Cryptococcaceae</taxon>
        <taxon>Kwoniella</taxon>
    </lineage>
</organism>
<evidence type="ECO:0000256" key="3">
    <source>
        <dbReference type="ARBA" id="ARBA00022448"/>
    </source>
</evidence>
<gene>
    <name evidence="9" type="ORF">IL334_003633</name>
</gene>
<dbReference type="InterPro" id="IPR050931">
    <property type="entry name" value="Mito_Protein_Transport_Metaxin"/>
</dbReference>
<keyword evidence="7" id="KW-0472">Membrane</keyword>
<keyword evidence="6" id="KW-0496">Mitochondrion</keyword>
<dbReference type="SUPFAM" id="SSF47616">
    <property type="entry name" value="GST C-terminal domain-like"/>
    <property type="match status" value="1"/>
</dbReference>
<dbReference type="InterPro" id="IPR019564">
    <property type="entry name" value="Sam37/metaxin_N"/>
</dbReference>
<dbReference type="PANTHER" id="PTHR12289:SF41">
    <property type="entry name" value="FAILED AXON CONNECTIONS-RELATED"/>
    <property type="match status" value="1"/>
</dbReference>
<dbReference type="InterPro" id="IPR010987">
    <property type="entry name" value="Glutathione-S-Trfase_C-like"/>
</dbReference>
<reference evidence="9 10" key="1">
    <citation type="submission" date="2024-01" db="EMBL/GenBank/DDBJ databases">
        <title>Comparative genomics of Cryptococcus and Kwoniella reveals pathogenesis evolution and contrasting modes of karyotype evolution via chromosome fusion or intercentromeric recombination.</title>
        <authorList>
            <person name="Coelho M.A."/>
            <person name="David-Palma M."/>
            <person name="Shea T."/>
            <person name="Bowers K."/>
            <person name="McGinley-Smith S."/>
            <person name="Mohammad A.W."/>
            <person name="Gnirke A."/>
            <person name="Yurkov A.M."/>
            <person name="Nowrousian M."/>
            <person name="Sun S."/>
            <person name="Cuomo C.A."/>
            <person name="Heitman J."/>
        </authorList>
    </citation>
    <scope>NUCLEOTIDE SEQUENCE [LARGE SCALE GENOMIC DNA]</scope>
    <source>
        <strain evidence="9">CBS 11374</strain>
    </source>
</reference>
<dbReference type="Pfam" id="PF17171">
    <property type="entry name" value="GST_C_6"/>
    <property type="match status" value="1"/>
</dbReference>
<evidence type="ECO:0000256" key="5">
    <source>
        <dbReference type="ARBA" id="ARBA00022927"/>
    </source>
</evidence>
<dbReference type="PROSITE" id="PS50405">
    <property type="entry name" value="GST_CTER"/>
    <property type="match status" value="1"/>
</dbReference>
<keyword evidence="5" id="KW-0653">Protein transport</keyword>
<dbReference type="RefSeq" id="XP_062791413.1">
    <property type="nucleotide sequence ID" value="XM_062935362.1"/>
</dbReference>
<protein>
    <recommendedName>
        <fullName evidence="8">GST C-terminal domain-containing protein</fullName>
    </recommendedName>
</protein>
<dbReference type="Pfam" id="PF10568">
    <property type="entry name" value="Tom37"/>
    <property type="match status" value="1"/>
</dbReference>
<dbReference type="PANTHER" id="PTHR12289">
    <property type="entry name" value="METAXIN RELATED"/>
    <property type="match status" value="1"/>
</dbReference>
<keyword evidence="4" id="KW-1000">Mitochondrion outer membrane</keyword>
<evidence type="ECO:0000256" key="7">
    <source>
        <dbReference type="ARBA" id="ARBA00023136"/>
    </source>
</evidence>
<evidence type="ECO:0000256" key="4">
    <source>
        <dbReference type="ARBA" id="ARBA00022787"/>
    </source>
</evidence>
<keyword evidence="3" id="KW-0813">Transport</keyword>
<dbReference type="InterPro" id="IPR033468">
    <property type="entry name" value="Metaxin_GST"/>
</dbReference>
<dbReference type="InterPro" id="IPR036282">
    <property type="entry name" value="Glutathione-S-Trfase_C_sf"/>
</dbReference>
<proteinExistence type="inferred from homology"/>
<comment type="similarity">
    <text evidence="2">Belongs to the metaxin family.</text>
</comment>